<feature type="transmembrane region" description="Helical" evidence="1">
    <location>
        <begin position="81"/>
        <end position="102"/>
    </location>
</feature>
<keyword evidence="1" id="KW-1133">Transmembrane helix</keyword>
<evidence type="ECO:0000256" key="1">
    <source>
        <dbReference type="SAM" id="Phobius"/>
    </source>
</evidence>
<gene>
    <name evidence="2" type="ORF">AMON00008_LOCUS47616</name>
</gene>
<evidence type="ECO:0000313" key="2">
    <source>
        <dbReference type="EMBL" id="CAE4640101.1"/>
    </source>
</evidence>
<sequence>MESTERRPIDHVRHHHARTQVQTERDRLLKRADKIVDIQKFVPSDGKDRARAFLITVALLLPGMIGYVVMMLMWFCVYRRSMASTAVAFIVLVIASVMCGVLSTKKAMGKDRPWLWWIGALNLMGTLVALVIGFFLYFHFLCYYGKYSDMRTYTNVAAAQAGSTFADGSMFLFTKDTMLDPGRSVGYKSRWTGNMYCVAPIVDSTMNGGGEVFYWAIGMDCCTPRAEFHCDDAGDFNVRSALAVLEPEDVVRPSMRWAVRGAAYPHFREAIKLSEATYFTKGGRNPTLVYWTKDPISKKDDFYNRARHLCIVLSVIYTLLVAGTAFAISWRLVPKQRREGVIRTT</sequence>
<keyword evidence="1" id="KW-0812">Transmembrane</keyword>
<proteinExistence type="predicted"/>
<dbReference type="AlphaFoldDB" id="A0A7S4SAY6"/>
<protein>
    <submittedName>
        <fullName evidence="2">Uncharacterized protein</fullName>
    </submittedName>
</protein>
<name>A0A7S4SAY6_9DINO</name>
<feature type="transmembrane region" description="Helical" evidence="1">
    <location>
        <begin position="311"/>
        <end position="333"/>
    </location>
</feature>
<reference evidence="2" key="1">
    <citation type="submission" date="2021-01" db="EMBL/GenBank/DDBJ databases">
        <authorList>
            <person name="Corre E."/>
            <person name="Pelletier E."/>
            <person name="Niang G."/>
            <person name="Scheremetjew M."/>
            <person name="Finn R."/>
            <person name="Kale V."/>
            <person name="Holt S."/>
            <person name="Cochrane G."/>
            <person name="Meng A."/>
            <person name="Brown T."/>
            <person name="Cohen L."/>
        </authorList>
    </citation>
    <scope>NUCLEOTIDE SEQUENCE</scope>
    <source>
        <strain evidence="2">CCMP3105</strain>
    </source>
</reference>
<organism evidence="2">
    <name type="scientific">Alexandrium monilatum</name>
    <dbReference type="NCBI Taxonomy" id="311494"/>
    <lineage>
        <taxon>Eukaryota</taxon>
        <taxon>Sar</taxon>
        <taxon>Alveolata</taxon>
        <taxon>Dinophyceae</taxon>
        <taxon>Gonyaulacales</taxon>
        <taxon>Pyrocystaceae</taxon>
        <taxon>Alexandrium</taxon>
    </lineage>
</organism>
<dbReference type="EMBL" id="HBNR01067345">
    <property type="protein sequence ID" value="CAE4640101.1"/>
    <property type="molecule type" value="Transcribed_RNA"/>
</dbReference>
<keyword evidence="1" id="KW-0472">Membrane</keyword>
<feature type="transmembrane region" description="Helical" evidence="1">
    <location>
        <begin position="52"/>
        <end position="75"/>
    </location>
</feature>
<accession>A0A7S4SAY6</accession>
<feature type="transmembrane region" description="Helical" evidence="1">
    <location>
        <begin position="114"/>
        <end position="140"/>
    </location>
</feature>